<dbReference type="Proteomes" id="UP001524478">
    <property type="component" value="Unassembled WGS sequence"/>
</dbReference>
<protein>
    <recommendedName>
        <fullName evidence="1">Bacterial archaeo-eukaryotic release factor family 6 domain-containing protein</fullName>
    </recommendedName>
</protein>
<reference evidence="2 3" key="1">
    <citation type="submission" date="2022-06" db="EMBL/GenBank/DDBJ databases">
        <title>Isolation of gut microbiota from human fecal samples.</title>
        <authorList>
            <person name="Pamer E.G."/>
            <person name="Barat B."/>
            <person name="Waligurski E."/>
            <person name="Medina S."/>
            <person name="Paddock L."/>
            <person name="Mostad J."/>
        </authorList>
    </citation>
    <scope>NUCLEOTIDE SEQUENCE [LARGE SCALE GENOMIC DNA]</scope>
    <source>
        <strain evidence="2 3">DFI.7.95</strain>
    </source>
</reference>
<dbReference type="RefSeq" id="WP_256312960.1">
    <property type="nucleotide sequence ID" value="NZ_CP172320.1"/>
</dbReference>
<comment type="caution">
    <text evidence="2">The sequence shown here is derived from an EMBL/GenBank/DDBJ whole genome shotgun (WGS) entry which is preliminary data.</text>
</comment>
<accession>A0ABT1SGC0</accession>
<evidence type="ECO:0000313" key="2">
    <source>
        <dbReference type="EMBL" id="MCQ4925516.1"/>
    </source>
</evidence>
<dbReference type="InterPro" id="IPR040628">
    <property type="entry name" value="BaeRF_family6"/>
</dbReference>
<evidence type="ECO:0000259" key="1">
    <source>
        <dbReference type="Pfam" id="PF18848"/>
    </source>
</evidence>
<organism evidence="2 3">
    <name type="scientific">Tissierella carlieri</name>
    <dbReference type="NCBI Taxonomy" id="689904"/>
    <lineage>
        <taxon>Bacteria</taxon>
        <taxon>Bacillati</taxon>
        <taxon>Bacillota</taxon>
        <taxon>Tissierellia</taxon>
        <taxon>Tissierellales</taxon>
        <taxon>Tissierellaceae</taxon>
        <taxon>Tissierella</taxon>
    </lineage>
</organism>
<dbReference type="EMBL" id="JANGAC010000023">
    <property type="protein sequence ID" value="MCQ4925516.1"/>
    <property type="molecule type" value="Genomic_DNA"/>
</dbReference>
<name>A0ABT1SGC0_9FIRM</name>
<evidence type="ECO:0000313" key="3">
    <source>
        <dbReference type="Proteomes" id="UP001524478"/>
    </source>
</evidence>
<dbReference type="Pfam" id="PF18848">
    <property type="entry name" value="baeRF_family6"/>
    <property type="match status" value="1"/>
</dbReference>
<gene>
    <name evidence="2" type="ORF">NE686_20640</name>
</gene>
<proteinExistence type="predicted"/>
<sequence length="387" mass="44338">MDILTRKKFEELINSEEEWCISIYMPTCRMGPDIKQNPIRYKQCIREAEDKLFNMGLSKSEVGSILLSASDLIDETTFWQNQTEGLAIFITPEEMNYYHLPFEVKEQVVISDKFYTKPLLPLFTADGQFYILALSKNEVRLFKASRQTVKEIVMENAPRNMEDMKIDDDPRTKLQIRTANPVSNSSLGYNTASQGQAVENDFEKNELTRYFRAIDESLNKLHKGEEIPLVLAGVEYLIPVYKEISRYPNILDEFIKGNPEILYGNDLQKMAWEIIEPKFLKIQELAEAKYNQFSGQRNGLSSNSLKKILSQAYNGQIETLFIANGAHQWGQFNPDTNKIDFYEDEKVGNEDLMERAATLTISRGGTVYVVDPDKVPDGGIVAAVLRY</sequence>
<feature type="domain" description="Bacterial archaeo-eukaryotic release factor family 6" evidence="1">
    <location>
        <begin position="128"/>
        <end position="276"/>
    </location>
</feature>
<keyword evidence="3" id="KW-1185">Reference proteome</keyword>